<dbReference type="Proteomes" id="UP000069001">
    <property type="component" value="Unassembled WGS sequence"/>
</dbReference>
<dbReference type="RefSeq" id="WP_059527045.1">
    <property type="nucleotide sequence ID" value="NZ_CADEUO010000004.1"/>
</dbReference>
<dbReference type="EMBL" id="LOYH01000066">
    <property type="protein sequence ID" value="KVK79823.1"/>
    <property type="molecule type" value="Genomic_DNA"/>
</dbReference>
<reference evidence="2 5" key="1">
    <citation type="submission" date="2015-11" db="EMBL/GenBank/DDBJ databases">
        <title>Expanding the genomic diversity of Burkholderia species for the development of highly accurate diagnostics.</title>
        <authorList>
            <person name="Sahl J."/>
            <person name="Keim P."/>
            <person name="Wagner D."/>
        </authorList>
    </citation>
    <scope>NUCLEOTIDE SEQUENCE [LARGE SCALE GENOMIC DNA]</scope>
    <source>
        <strain evidence="2 5">MSMB1302</strain>
    </source>
</reference>
<name>A0A118KTU1_BURCE</name>
<keyword evidence="1" id="KW-0812">Transmembrane</keyword>
<accession>A0A118KTU1</accession>
<evidence type="ECO:0000313" key="3">
    <source>
        <dbReference type="EMBL" id="SPV19846.1"/>
    </source>
</evidence>
<dbReference type="Proteomes" id="UP000298234">
    <property type="component" value="Unassembled WGS sequence"/>
</dbReference>
<evidence type="ECO:0000313" key="7">
    <source>
        <dbReference type="Proteomes" id="UP000298234"/>
    </source>
</evidence>
<dbReference type="InterPro" id="IPR008523">
    <property type="entry name" value="DUF805"/>
</dbReference>
<dbReference type="AlphaFoldDB" id="A0A118KTU1"/>
<keyword evidence="1" id="KW-0472">Membrane</keyword>
<proteinExistence type="predicted"/>
<comment type="caution">
    <text evidence="2">The sequence shown here is derived from an EMBL/GenBank/DDBJ whole genome shotgun (WGS) entry which is preliminary data.</text>
</comment>
<dbReference type="GO" id="GO:0005886">
    <property type="term" value="C:plasma membrane"/>
    <property type="evidence" value="ECO:0007669"/>
    <property type="project" value="TreeGrafter"/>
</dbReference>
<dbReference type="PANTHER" id="PTHR34980">
    <property type="entry name" value="INNER MEMBRANE PROTEIN-RELATED-RELATED"/>
    <property type="match status" value="1"/>
</dbReference>
<protein>
    <submittedName>
        <fullName evidence="4">DUF805 domain-containing protein</fullName>
    </submittedName>
    <submittedName>
        <fullName evidence="3">Inner membrane protein yhaH</fullName>
    </submittedName>
</protein>
<dbReference type="EMBL" id="SNSQ01000059">
    <property type="protein sequence ID" value="TEU36437.1"/>
    <property type="molecule type" value="Genomic_DNA"/>
</dbReference>
<reference evidence="3 6" key="2">
    <citation type="submission" date="2018-06" db="EMBL/GenBank/DDBJ databases">
        <authorList>
            <consortium name="Pathogen Informatics"/>
            <person name="Doyle S."/>
        </authorList>
    </citation>
    <scope>NUCLEOTIDE SEQUENCE [LARGE SCALE GENOMIC DNA]</scope>
    <source>
        <strain evidence="3 6">NCTC10661</strain>
    </source>
</reference>
<gene>
    <name evidence="3" type="primary">yhaH</name>
    <name evidence="4" type="ORF">E3D37_35665</name>
    <name evidence="3" type="ORF">NCTC10661_03205</name>
    <name evidence="2" type="ORF">WS90_18700</name>
</gene>
<dbReference type="Pfam" id="PF05656">
    <property type="entry name" value="DUF805"/>
    <property type="match status" value="1"/>
</dbReference>
<sequence>MNVPALFSLRGRAGRMQWWSVTVPLLVAGSVFDALADLPAAQRAQTIVDLAGWAFAIVMIWLLVAVSVRRWHDIGKSGWWTLVHAIPVVGAFVAIAMNGFVRGDDVHNRFDPPSRGEGNNDASLRGYR</sequence>
<reference evidence="4 7" key="3">
    <citation type="submission" date="2019-03" db="EMBL/GenBank/DDBJ databases">
        <title>Burkholderia cepacia outbreak.</title>
        <authorList>
            <person name="Farzana R."/>
            <person name="Walsh T.R."/>
        </authorList>
    </citation>
    <scope>NUCLEOTIDE SEQUENCE [LARGE SCALE GENOMIC DNA]</scope>
    <source>
        <strain evidence="4">D13</strain>
        <strain evidence="7">d13</strain>
    </source>
</reference>
<evidence type="ECO:0000256" key="1">
    <source>
        <dbReference type="SAM" id="Phobius"/>
    </source>
</evidence>
<feature type="transmembrane region" description="Helical" evidence="1">
    <location>
        <begin position="47"/>
        <end position="67"/>
    </location>
</feature>
<organism evidence="2 5">
    <name type="scientific">Burkholderia cepacia</name>
    <name type="common">Pseudomonas cepacia</name>
    <dbReference type="NCBI Taxonomy" id="292"/>
    <lineage>
        <taxon>Bacteria</taxon>
        <taxon>Pseudomonadati</taxon>
        <taxon>Pseudomonadota</taxon>
        <taxon>Betaproteobacteria</taxon>
        <taxon>Burkholderiales</taxon>
        <taxon>Burkholderiaceae</taxon>
        <taxon>Burkholderia</taxon>
        <taxon>Burkholderia cepacia complex</taxon>
    </lineage>
</organism>
<keyword evidence="1" id="KW-1133">Transmembrane helix</keyword>
<evidence type="ECO:0000313" key="2">
    <source>
        <dbReference type="EMBL" id="KVK79823.1"/>
    </source>
</evidence>
<dbReference type="EMBL" id="UARD01000015">
    <property type="protein sequence ID" value="SPV19846.1"/>
    <property type="molecule type" value="Genomic_DNA"/>
</dbReference>
<evidence type="ECO:0000313" key="5">
    <source>
        <dbReference type="Proteomes" id="UP000069001"/>
    </source>
</evidence>
<evidence type="ECO:0000313" key="4">
    <source>
        <dbReference type="EMBL" id="TEU36437.1"/>
    </source>
</evidence>
<evidence type="ECO:0000313" key="6">
    <source>
        <dbReference type="Proteomes" id="UP000250416"/>
    </source>
</evidence>
<feature type="transmembrane region" description="Helical" evidence="1">
    <location>
        <begin position="79"/>
        <end position="101"/>
    </location>
</feature>
<dbReference type="Proteomes" id="UP000250416">
    <property type="component" value="Unassembled WGS sequence"/>
</dbReference>